<dbReference type="STRING" id="1120990.SAMN03080614_100480"/>
<gene>
    <name evidence="2" type="ORF">SAMN03080614_100480</name>
</gene>
<sequence>MNGIFQWFLLFMLLVSLISTSIQTIKTRKNDELTVARFLFLAVNLILIIMLVFNYYNAVLFGLIFLFSIIQLILLIFYVIRE</sequence>
<proteinExistence type="predicted"/>
<name>A0A1H9YQV7_9FIRM</name>
<evidence type="ECO:0000256" key="1">
    <source>
        <dbReference type="SAM" id="Phobius"/>
    </source>
</evidence>
<feature type="transmembrane region" description="Helical" evidence="1">
    <location>
        <begin position="6"/>
        <end position="22"/>
    </location>
</feature>
<keyword evidence="1" id="KW-0472">Membrane</keyword>
<feature type="transmembrane region" description="Helical" evidence="1">
    <location>
        <begin position="34"/>
        <end position="53"/>
    </location>
</feature>
<reference evidence="3" key="1">
    <citation type="submission" date="2016-10" db="EMBL/GenBank/DDBJ databases">
        <authorList>
            <person name="Varghese N."/>
            <person name="Submissions S."/>
        </authorList>
    </citation>
    <scope>NUCLEOTIDE SEQUENCE [LARGE SCALE GENOMIC DNA]</scope>
    <source>
        <strain evidence="3">DSM 13577</strain>
    </source>
</reference>
<dbReference type="Proteomes" id="UP000243819">
    <property type="component" value="Unassembled WGS sequence"/>
</dbReference>
<organism evidence="2 3">
    <name type="scientific">Anaerobranca gottschalkii DSM 13577</name>
    <dbReference type="NCBI Taxonomy" id="1120990"/>
    <lineage>
        <taxon>Bacteria</taxon>
        <taxon>Bacillati</taxon>
        <taxon>Bacillota</taxon>
        <taxon>Clostridia</taxon>
        <taxon>Eubacteriales</taxon>
        <taxon>Proteinivoracaceae</taxon>
        <taxon>Anaerobranca</taxon>
    </lineage>
</organism>
<protein>
    <submittedName>
        <fullName evidence="2">Uncharacterized protein</fullName>
    </submittedName>
</protein>
<evidence type="ECO:0000313" key="3">
    <source>
        <dbReference type="Proteomes" id="UP000243819"/>
    </source>
</evidence>
<evidence type="ECO:0000313" key="2">
    <source>
        <dbReference type="EMBL" id="SES71496.1"/>
    </source>
</evidence>
<dbReference type="EMBL" id="FOIF01000004">
    <property type="protein sequence ID" value="SES71496.1"/>
    <property type="molecule type" value="Genomic_DNA"/>
</dbReference>
<keyword evidence="1" id="KW-1133">Transmembrane helix</keyword>
<feature type="transmembrane region" description="Helical" evidence="1">
    <location>
        <begin position="59"/>
        <end position="80"/>
    </location>
</feature>
<keyword evidence="1" id="KW-0812">Transmembrane</keyword>
<dbReference type="AlphaFoldDB" id="A0A1H9YQV7"/>
<keyword evidence="3" id="KW-1185">Reference proteome</keyword>
<accession>A0A1H9YQV7</accession>